<comment type="caution">
    <text evidence="8">The sequence shown here is derived from an EMBL/GenBank/DDBJ whole genome shotgun (WGS) entry which is preliminary data.</text>
</comment>
<sequence length="139" mass="15690">MYGATLPVFCRVGVPDHAQWCVELANQGDRWGLGRGWRLFTHFACFQQGDLLTFTYEGDDLFMVRRFNYSLDFPFLDHEVFGDQYEREEAPNTDQSPVANAAVKPDDSADSIQTLGDNKETESIGRALDLELNLPGLPL</sequence>
<keyword evidence="4" id="KW-0804">Transcription</keyword>
<feature type="domain" description="TF-B3" evidence="7">
    <location>
        <begin position="1"/>
        <end position="70"/>
    </location>
</feature>
<keyword evidence="3" id="KW-0238">DNA-binding</keyword>
<gene>
    <name evidence="8" type="ORF">SASPL_133492</name>
</gene>
<evidence type="ECO:0000256" key="2">
    <source>
        <dbReference type="ARBA" id="ARBA00023015"/>
    </source>
</evidence>
<feature type="region of interest" description="Disordered" evidence="6">
    <location>
        <begin position="87"/>
        <end position="120"/>
    </location>
</feature>
<evidence type="ECO:0000256" key="6">
    <source>
        <dbReference type="SAM" id="MobiDB-lite"/>
    </source>
</evidence>
<dbReference type="Gene3D" id="2.40.330.10">
    <property type="entry name" value="DNA-binding pseudobarrel domain"/>
    <property type="match status" value="1"/>
</dbReference>
<evidence type="ECO:0000313" key="9">
    <source>
        <dbReference type="Proteomes" id="UP000298416"/>
    </source>
</evidence>
<evidence type="ECO:0000256" key="4">
    <source>
        <dbReference type="ARBA" id="ARBA00023163"/>
    </source>
</evidence>
<dbReference type="PROSITE" id="PS50863">
    <property type="entry name" value="B3"/>
    <property type="match status" value="1"/>
</dbReference>
<dbReference type="Proteomes" id="UP000298416">
    <property type="component" value="Unassembled WGS sequence"/>
</dbReference>
<evidence type="ECO:0000313" key="8">
    <source>
        <dbReference type="EMBL" id="KAG6405898.1"/>
    </source>
</evidence>
<keyword evidence="2" id="KW-0805">Transcription regulation</keyword>
<accession>A0A8X8ZIG8</accession>
<dbReference type="InterPro" id="IPR015300">
    <property type="entry name" value="DNA-bd_pseudobarrel_sf"/>
</dbReference>
<keyword evidence="9" id="KW-1185">Reference proteome</keyword>
<keyword evidence="5" id="KW-0539">Nucleus</keyword>
<evidence type="ECO:0000259" key="7">
    <source>
        <dbReference type="PROSITE" id="PS50863"/>
    </source>
</evidence>
<proteinExistence type="predicted"/>
<dbReference type="InterPro" id="IPR003340">
    <property type="entry name" value="B3_DNA-bd"/>
</dbReference>
<evidence type="ECO:0000256" key="5">
    <source>
        <dbReference type="ARBA" id="ARBA00023242"/>
    </source>
</evidence>
<evidence type="ECO:0000256" key="3">
    <source>
        <dbReference type="ARBA" id="ARBA00023125"/>
    </source>
</evidence>
<name>A0A8X8ZIG8_SALSN</name>
<reference evidence="8" key="2">
    <citation type="submission" date="2020-08" db="EMBL/GenBank/DDBJ databases">
        <title>Plant Genome Project.</title>
        <authorList>
            <person name="Zhang R.-G."/>
        </authorList>
    </citation>
    <scope>NUCLEOTIDE SEQUENCE</scope>
    <source>
        <strain evidence="8">Huo1</strain>
        <tissue evidence="8">Leaf</tissue>
    </source>
</reference>
<organism evidence="8">
    <name type="scientific">Salvia splendens</name>
    <name type="common">Scarlet sage</name>
    <dbReference type="NCBI Taxonomy" id="180675"/>
    <lineage>
        <taxon>Eukaryota</taxon>
        <taxon>Viridiplantae</taxon>
        <taxon>Streptophyta</taxon>
        <taxon>Embryophyta</taxon>
        <taxon>Tracheophyta</taxon>
        <taxon>Spermatophyta</taxon>
        <taxon>Magnoliopsida</taxon>
        <taxon>eudicotyledons</taxon>
        <taxon>Gunneridae</taxon>
        <taxon>Pentapetalae</taxon>
        <taxon>asterids</taxon>
        <taxon>lamiids</taxon>
        <taxon>Lamiales</taxon>
        <taxon>Lamiaceae</taxon>
        <taxon>Nepetoideae</taxon>
        <taxon>Mentheae</taxon>
        <taxon>Salviinae</taxon>
        <taxon>Salvia</taxon>
        <taxon>Salvia subgen. Calosphace</taxon>
        <taxon>core Calosphace</taxon>
    </lineage>
</organism>
<dbReference type="EMBL" id="PNBA02000012">
    <property type="protein sequence ID" value="KAG6405898.1"/>
    <property type="molecule type" value="Genomic_DNA"/>
</dbReference>
<dbReference type="AlphaFoldDB" id="A0A8X8ZIG8"/>
<dbReference type="SUPFAM" id="SSF101936">
    <property type="entry name" value="DNA-binding pseudobarrel domain"/>
    <property type="match status" value="1"/>
</dbReference>
<dbReference type="GO" id="GO:0003677">
    <property type="term" value="F:DNA binding"/>
    <property type="evidence" value="ECO:0007669"/>
    <property type="project" value="UniProtKB-KW"/>
</dbReference>
<evidence type="ECO:0000256" key="1">
    <source>
        <dbReference type="ARBA" id="ARBA00004123"/>
    </source>
</evidence>
<comment type="subcellular location">
    <subcellularLocation>
        <location evidence="1">Nucleus</location>
    </subcellularLocation>
</comment>
<protein>
    <recommendedName>
        <fullName evidence="7">TF-B3 domain-containing protein</fullName>
    </recommendedName>
</protein>
<dbReference type="GO" id="GO:0005634">
    <property type="term" value="C:nucleus"/>
    <property type="evidence" value="ECO:0007669"/>
    <property type="project" value="UniProtKB-SubCell"/>
</dbReference>
<reference evidence="8" key="1">
    <citation type="submission" date="2018-01" db="EMBL/GenBank/DDBJ databases">
        <authorList>
            <person name="Mao J.F."/>
        </authorList>
    </citation>
    <scope>NUCLEOTIDE SEQUENCE</scope>
    <source>
        <strain evidence="8">Huo1</strain>
        <tissue evidence="8">Leaf</tissue>
    </source>
</reference>